<evidence type="ECO:0000313" key="2">
    <source>
        <dbReference type="Proteomes" id="UP000319160"/>
    </source>
</evidence>
<evidence type="ECO:0000313" key="1">
    <source>
        <dbReference type="EMBL" id="TRX89721.1"/>
    </source>
</evidence>
<comment type="caution">
    <text evidence="1">The sequence shown here is derived from an EMBL/GenBank/DDBJ whole genome shotgun (WGS) entry which is preliminary data.</text>
</comment>
<name>A0A553HP39_9PEZI</name>
<dbReference type="AlphaFoldDB" id="A0A553HP39"/>
<dbReference type="EMBL" id="VFLP01000063">
    <property type="protein sequence ID" value="TRX89721.1"/>
    <property type="molecule type" value="Genomic_DNA"/>
</dbReference>
<reference evidence="2" key="1">
    <citation type="submission" date="2019-06" db="EMBL/GenBank/DDBJ databases">
        <title>Draft genome sequence of the griseofulvin-producing fungus Xylaria cubensis strain G536.</title>
        <authorList>
            <person name="Mead M.E."/>
            <person name="Raja H.A."/>
            <person name="Steenwyk J.L."/>
            <person name="Knowles S.L."/>
            <person name="Oberlies N.H."/>
            <person name="Rokas A."/>
        </authorList>
    </citation>
    <scope>NUCLEOTIDE SEQUENCE [LARGE SCALE GENOMIC DNA]</scope>
    <source>
        <strain evidence="2">G536</strain>
    </source>
</reference>
<dbReference type="OrthoDB" id="4741371at2759"/>
<proteinExistence type="predicted"/>
<gene>
    <name evidence="1" type="ORF">FHL15_009311</name>
</gene>
<protein>
    <submittedName>
        <fullName evidence="1">Uncharacterized protein</fullName>
    </submittedName>
</protein>
<keyword evidence="2" id="KW-1185">Reference proteome</keyword>
<sequence length="270" mass="31330">MTYFMGFAEPTFALAAHFPELDPIALLQLVEAPVVRLAFYEFRSRFWDRLKRVDPAQTHIKLVERALNLFGENPEGINRLSVIGGGDCSSPDNYQTCDSFYAFMSRVYAWATSQDYLDLPIRRNLENKILSASLLWGILGICISIHEDGNFPEPLLPLPTEEFQHVEGELTPDDVKAWKVNTRALCYTPPYFPLWQEWRARHQTLRDEYHGANWASAWIARVTKDYSMGPDNAIDEAYDWLQIIKIARVYRDMQHKVEARTKYCAFELQI</sequence>
<organism evidence="1 2">
    <name type="scientific">Xylaria flabelliformis</name>
    <dbReference type="NCBI Taxonomy" id="2512241"/>
    <lineage>
        <taxon>Eukaryota</taxon>
        <taxon>Fungi</taxon>
        <taxon>Dikarya</taxon>
        <taxon>Ascomycota</taxon>
        <taxon>Pezizomycotina</taxon>
        <taxon>Sordariomycetes</taxon>
        <taxon>Xylariomycetidae</taxon>
        <taxon>Xylariales</taxon>
        <taxon>Xylariaceae</taxon>
        <taxon>Xylaria</taxon>
    </lineage>
</organism>
<accession>A0A553HP39</accession>
<dbReference type="Proteomes" id="UP000319160">
    <property type="component" value="Unassembled WGS sequence"/>
</dbReference>